<dbReference type="InterPro" id="IPR011008">
    <property type="entry name" value="Dimeric_a/b-barrel"/>
</dbReference>
<dbReference type="Gene3D" id="3.30.70.920">
    <property type="match status" value="1"/>
</dbReference>
<evidence type="ECO:0000313" key="6">
    <source>
        <dbReference type="Proteomes" id="UP000050786"/>
    </source>
</evidence>
<dbReference type="GO" id="GO:0043565">
    <property type="term" value="F:sequence-specific DNA binding"/>
    <property type="evidence" value="ECO:0007669"/>
    <property type="project" value="InterPro"/>
</dbReference>
<dbReference type="PANTHER" id="PTHR30154:SF17">
    <property type="entry name" value="DNA-BINDING TRANSCRIPTIONAL ACTIVATOR DECR"/>
    <property type="match status" value="1"/>
</dbReference>
<evidence type="ECO:0000313" key="5">
    <source>
        <dbReference type="EMBL" id="CUH45597.1"/>
    </source>
</evidence>
<dbReference type="InterPro" id="IPR019887">
    <property type="entry name" value="Tscrpt_reg_AsnC/Lrp_C"/>
</dbReference>
<dbReference type="InterPro" id="IPR011991">
    <property type="entry name" value="ArsR-like_HTH"/>
</dbReference>
<dbReference type="InterPro" id="IPR036390">
    <property type="entry name" value="WH_DNA-bd_sf"/>
</dbReference>
<dbReference type="GO" id="GO:0005829">
    <property type="term" value="C:cytosol"/>
    <property type="evidence" value="ECO:0007669"/>
    <property type="project" value="TreeGrafter"/>
</dbReference>
<dbReference type="EMBL" id="CYPS01000067">
    <property type="protein sequence ID" value="CUH45597.1"/>
    <property type="molecule type" value="Genomic_DNA"/>
</dbReference>
<dbReference type="PROSITE" id="PS50956">
    <property type="entry name" value="HTH_ASNC_2"/>
    <property type="match status" value="1"/>
</dbReference>
<proteinExistence type="predicted"/>
<dbReference type="CDD" id="cd00090">
    <property type="entry name" value="HTH_ARSR"/>
    <property type="match status" value="1"/>
</dbReference>
<dbReference type="PROSITE" id="PS00519">
    <property type="entry name" value="HTH_ASNC_1"/>
    <property type="match status" value="1"/>
</dbReference>
<evidence type="ECO:0000259" key="4">
    <source>
        <dbReference type="PROSITE" id="PS50956"/>
    </source>
</evidence>
<reference evidence="6" key="1">
    <citation type="submission" date="2015-09" db="EMBL/GenBank/DDBJ databases">
        <authorList>
            <person name="Rodrigo-Torres L."/>
            <person name="Arahal D.R."/>
        </authorList>
    </citation>
    <scope>NUCLEOTIDE SEQUENCE [LARGE SCALE GENOMIC DNA]</scope>
    <source>
        <strain evidence="6">CECT 4293</strain>
    </source>
</reference>
<accession>A0A0P1EA34</accession>
<dbReference type="GO" id="GO:0043200">
    <property type="term" value="P:response to amino acid"/>
    <property type="evidence" value="ECO:0007669"/>
    <property type="project" value="TreeGrafter"/>
</dbReference>
<evidence type="ECO:0000256" key="3">
    <source>
        <dbReference type="ARBA" id="ARBA00023163"/>
    </source>
</evidence>
<evidence type="ECO:0000256" key="1">
    <source>
        <dbReference type="ARBA" id="ARBA00023015"/>
    </source>
</evidence>
<dbReference type="Pfam" id="PF01037">
    <property type="entry name" value="AsnC_trans_reg"/>
    <property type="match status" value="1"/>
</dbReference>
<dbReference type="InterPro" id="IPR036388">
    <property type="entry name" value="WH-like_DNA-bd_sf"/>
</dbReference>
<dbReference type="Gene3D" id="1.10.10.10">
    <property type="entry name" value="Winged helix-like DNA-binding domain superfamily/Winged helix DNA-binding domain"/>
    <property type="match status" value="1"/>
</dbReference>
<dbReference type="PRINTS" id="PR00033">
    <property type="entry name" value="HTHASNC"/>
</dbReference>
<name>A0A0P1EA34_9RHOB</name>
<protein>
    <submittedName>
        <fullName evidence="5">Leucine-responsive regulatory protein</fullName>
    </submittedName>
</protein>
<dbReference type="Pfam" id="PF13412">
    <property type="entry name" value="HTH_24"/>
    <property type="match status" value="1"/>
</dbReference>
<dbReference type="InterPro" id="IPR019885">
    <property type="entry name" value="Tscrpt_reg_HTH_AsnC-type_CS"/>
</dbReference>
<keyword evidence="2" id="KW-0238">DNA-binding</keyword>
<dbReference type="InterPro" id="IPR019888">
    <property type="entry name" value="Tscrpt_reg_AsnC-like"/>
</dbReference>
<dbReference type="Proteomes" id="UP000050786">
    <property type="component" value="Unassembled WGS sequence"/>
</dbReference>
<dbReference type="SUPFAM" id="SSF46785">
    <property type="entry name" value="Winged helix' DNA-binding domain"/>
    <property type="match status" value="1"/>
</dbReference>
<dbReference type="SUPFAM" id="SSF54909">
    <property type="entry name" value="Dimeric alpha+beta barrel"/>
    <property type="match status" value="1"/>
</dbReference>
<dbReference type="InterPro" id="IPR000485">
    <property type="entry name" value="AsnC-type_HTH_dom"/>
</dbReference>
<dbReference type="GO" id="GO:0006355">
    <property type="term" value="P:regulation of DNA-templated transcription"/>
    <property type="evidence" value="ECO:0007669"/>
    <property type="project" value="UniProtKB-ARBA"/>
</dbReference>
<organism evidence="5 6">
    <name type="scientific">Ruegeria atlantica</name>
    <dbReference type="NCBI Taxonomy" id="81569"/>
    <lineage>
        <taxon>Bacteria</taxon>
        <taxon>Pseudomonadati</taxon>
        <taxon>Pseudomonadota</taxon>
        <taxon>Alphaproteobacteria</taxon>
        <taxon>Rhodobacterales</taxon>
        <taxon>Roseobacteraceae</taxon>
        <taxon>Ruegeria</taxon>
    </lineage>
</organism>
<feature type="domain" description="HTH asnC-type" evidence="4">
    <location>
        <begin position="25"/>
        <end position="86"/>
    </location>
</feature>
<gene>
    <name evidence="5" type="primary">lrp_10</name>
    <name evidence="5" type="ORF">RUM4293_04514</name>
</gene>
<sequence>MQKFHLSFGIFLKFCVICFYMAEKLDHIDKRILRELQTDATLSQRELADRVGLSQNACWRRLKALNENGVITGSTARIAREKLGLSLVVFVMLRTRHHSAEWLQAFRSHVLTIPEVVDFHRIGGDYDYQLKVVTQDMTSYDKVYQRLIDKVELDSVTSYFAMEAIAESRPLPI</sequence>
<evidence type="ECO:0000256" key="2">
    <source>
        <dbReference type="ARBA" id="ARBA00023125"/>
    </source>
</evidence>
<keyword evidence="3" id="KW-0804">Transcription</keyword>
<dbReference type="PANTHER" id="PTHR30154">
    <property type="entry name" value="LEUCINE-RESPONSIVE REGULATORY PROTEIN"/>
    <property type="match status" value="1"/>
</dbReference>
<keyword evidence="1" id="KW-0805">Transcription regulation</keyword>
<keyword evidence="6" id="KW-1185">Reference proteome</keyword>
<dbReference type="SMART" id="SM00344">
    <property type="entry name" value="HTH_ASNC"/>
    <property type="match status" value="1"/>
</dbReference>
<dbReference type="AlphaFoldDB" id="A0A0P1EA34"/>